<gene>
    <name evidence="2" type="ORF">HYC85_030661</name>
</gene>
<protein>
    <submittedName>
        <fullName evidence="2">Uncharacterized protein</fullName>
    </submittedName>
</protein>
<sequence length="356" mass="39494">MNEIMLVSVSTEKDPGLIQTDLCGIALEIVQPRIALSLETQPLRFQTLNLNSEGSTVNYDVRPVWPDLKQPSNKRPGKSDQKIRRSGEACEARTETPLELGAKMSDVLEEPKMDPSANQYSSHSLGYGWLRDPKTIWHGLVTLLPFERLAGPKTRKGDPGKTVKQFDCVHAMVLVIFVFSVSEDLVVFVTLRTAYNALRCHPNKGQLSVAIQCAAVPSKQGATFRCHSTRCGAIQTRGNFPLPFNAPRCRSNKGQLSVAMQLSSSKGHFSFKSEVVHLKGLADAPKYECASTSSSRSSLLQAKIAIEVLPQKTSPRQMHLGCVCNEFLGDQLRRWKLEFGRLLPRTQRFGISETKV</sequence>
<feature type="region of interest" description="Disordered" evidence="1">
    <location>
        <begin position="62"/>
        <end position="95"/>
    </location>
</feature>
<evidence type="ECO:0000256" key="1">
    <source>
        <dbReference type="SAM" id="MobiDB-lite"/>
    </source>
</evidence>
<name>A0A7J7G1A0_CAMSI</name>
<dbReference type="Proteomes" id="UP000593564">
    <property type="component" value="Unassembled WGS sequence"/>
</dbReference>
<evidence type="ECO:0000313" key="3">
    <source>
        <dbReference type="Proteomes" id="UP000593564"/>
    </source>
</evidence>
<feature type="compositionally biased region" description="Basic and acidic residues" evidence="1">
    <location>
        <begin position="77"/>
        <end position="95"/>
    </location>
</feature>
<keyword evidence="3" id="KW-1185">Reference proteome</keyword>
<reference evidence="2 3" key="2">
    <citation type="submission" date="2020-07" db="EMBL/GenBank/DDBJ databases">
        <title>Genome assembly of wild tea tree DASZ reveals pedigree and selection history of tea varieties.</title>
        <authorList>
            <person name="Zhang W."/>
        </authorList>
    </citation>
    <scope>NUCLEOTIDE SEQUENCE [LARGE SCALE GENOMIC DNA]</scope>
    <source>
        <strain evidence="3">cv. G240</strain>
        <tissue evidence="2">Leaf</tissue>
    </source>
</reference>
<dbReference type="EMBL" id="JACBKZ010000014">
    <property type="protein sequence ID" value="KAF5934490.1"/>
    <property type="molecule type" value="Genomic_DNA"/>
</dbReference>
<comment type="caution">
    <text evidence="2">The sequence shown here is derived from an EMBL/GenBank/DDBJ whole genome shotgun (WGS) entry which is preliminary data.</text>
</comment>
<evidence type="ECO:0000313" key="2">
    <source>
        <dbReference type="EMBL" id="KAF5934490.1"/>
    </source>
</evidence>
<dbReference type="AlphaFoldDB" id="A0A7J7G1A0"/>
<organism evidence="2 3">
    <name type="scientific">Camellia sinensis</name>
    <name type="common">Tea plant</name>
    <name type="synonym">Thea sinensis</name>
    <dbReference type="NCBI Taxonomy" id="4442"/>
    <lineage>
        <taxon>Eukaryota</taxon>
        <taxon>Viridiplantae</taxon>
        <taxon>Streptophyta</taxon>
        <taxon>Embryophyta</taxon>
        <taxon>Tracheophyta</taxon>
        <taxon>Spermatophyta</taxon>
        <taxon>Magnoliopsida</taxon>
        <taxon>eudicotyledons</taxon>
        <taxon>Gunneridae</taxon>
        <taxon>Pentapetalae</taxon>
        <taxon>asterids</taxon>
        <taxon>Ericales</taxon>
        <taxon>Theaceae</taxon>
        <taxon>Camellia</taxon>
    </lineage>
</organism>
<accession>A0A7J7G1A0</accession>
<reference evidence="3" key="1">
    <citation type="journal article" date="2020" name="Nat. Commun.">
        <title>Genome assembly of wild tea tree DASZ reveals pedigree and selection history of tea varieties.</title>
        <authorList>
            <person name="Zhang W."/>
            <person name="Zhang Y."/>
            <person name="Qiu H."/>
            <person name="Guo Y."/>
            <person name="Wan H."/>
            <person name="Zhang X."/>
            <person name="Scossa F."/>
            <person name="Alseekh S."/>
            <person name="Zhang Q."/>
            <person name="Wang P."/>
            <person name="Xu L."/>
            <person name="Schmidt M.H."/>
            <person name="Jia X."/>
            <person name="Li D."/>
            <person name="Zhu A."/>
            <person name="Guo F."/>
            <person name="Chen W."/>
            <person name="Ni D."/>
            <person name="Usadel B."/>
            <person name="Fernie A.R."/>
            <person name="Wen W."/>
        </authorList>
    </citation>
    <scope>NUCLEOTIDE SEQUENCE [LARGE SCALE GENOMIC DNA]</scope>
    <source>
        <strain evidence="3">cv. G240</strain>
    </source>
</reference>
<proteinExistence type="predicted"/>